<feature type="compositionally biased region" description="Basic and acidic residues" evidence="12">
    <location>
        <begin position="1"/>
        <end position="19"/>
    </location>
</feature>
<feature type="repeat" description="ANK" evidence="11">
    <location>
        <begin position="158"/>
        <end position="182"/>
    </location>
</feature>
<comment type="catalytic activity">
    <reaction evidence="9">
        <text>L-threonyl-[protein] + ATP = O-phospho-L-threonyl-[protein] + ADP + H(+)</text>
        <dbReference type="Rhea" id="RHEA:46608"/>
        <dbReference type="Rhea" id="RHEA-COMP:11060"/>
        <dbReference type="Rhea" id="RHEA-COMP:11605"/>
        <dbReference type="ChEBI" id="CHEBI:15378"/>
        <dbReference type="ChEBI" id="CHEBI:30013"/>
        <dbReference type="ChEBI" id="CHEBI:30616"/>
        <dbReference type="ChEBI" id="CHEBI:61977"/>
        <dbReference type="ChEBI" id="CHEBI:456216"/>
        <dbReference type="EC" id="2.7.11.1"/>
    </reaction>
</comment>
<feature type="domain" description="C2" evidence="13">
    <location>
        <begin position="1487"/>
        <end position="1616"/>
    </location>
</feature>
<dbReference type="GO" id="GO:0016301">
    <property type="term" value="F:kinase activity"/>
    <property type="evidence" value="ECO:0007669"/>
    <property type="project" value="UniProtKB-KW"/>
</dbReference>
<dbReference type="SMART" id="SM00239">
    <property type="entry name" value="C2"/>
    <property type="match status" value="1"/>
</dbReference>
<reference evidence="15" key="1">
    <citation type="submission" date="2019-03" db="EMBL/GenBank/DDBJ databases">
        <title>Long read genome sequence of the mycoparasitic Pythium oligandrum ATCC 38472 isolated from sugarbeet rhizosphere.</title>
        <authorList>
            <person name="Gaulin E."/>
        </authorList>
    </citation>
    <scope>NUCLEOTIDE SEQUENCE</scope>
    <source>
        <strain evidence="15">ATCC 38472_TT</strain>
    </source>
</reference>
<accession>A0A8K1FTM3</accession>
<keyword evidence="7" id="KW-0067">ATP-binding</keyword>
<dbReference type="Pfam" id="PF12796">
    <property type="entry name" value="Ank_2"/>
    <property type="match status" value="4"/>
</dbReference>
<keyword evidence="3" id="KW-0808">Transferase</keyword>
<evidence type="ECO:0000256" key="5">
    <source>
        <dbReference type="ARBA" id="ARBA00022741"/>
    </source>
</evidence>
<comment type="caution">
    <text evidence="15">The sequence shown here is derived from an EMBL/GenBank/DDBJ whole genome shotgun (WGS) entry which is preliminary data.</text>
</comment>
<evidence type="ECO:0000313" key="15">
    <source>
        <dbReference type="EMBL" id="TMW69733.1"/>
    </source>
</evidence>
<comment type="cofactor">
    <cofactor evidence="1">
        <name>Mg(2+)</name>
        <dbReference type="ChEBI" id="CHEBI:18420"/>
    </cofactor>
</comment>
<dbReference type="InterPro" id="IPR000008">
    <property type="entry name" value="C2_dom"/>
</dbReference>
<evidence type="ECO:0000256" key="8">
    <source>
        <dbReference type="ARBA" id="ARBA00023043"/>
    </source>
</evidence>
<proteinExistence type="predicted"/>
<evidence type="ECO:0000256" key="6">
    <source>
        <dbReference type="ARBA" id="ARBA00022777"/>
    </source>
</evidence>
<keyword evidence="6" id="KW-0418">Kinase</keyword>
<feature type="repeat" description="ANK" evidence="11">
    <location>
        <begin position="469"/>
        <end position="490"/>
    </location>
</feature>
<dbReference type="PROSITE" id="PS51424">
    <property type="entry name" value="ROC"/>
    <property type="match status" value="1"/>
</dbReference>
<feature type="repeat" description="ANK" evidence="11">
    <location>
        <begin position="236"/>
        <end position="264"/>
    </location>
</feature>
<feature type="repeat" description="ANK" evidence="11">
    <location>
        <begin position="392"/>
        <end position="414"/>
    </location>
</feature>
<evidence type="ECO:0000256" key="11">
    <source>
        <dbReference type="PROSITE-ProRule" id="PRU00023"/>
    </source>
</evidence>
<dbReference type="InterPro" id="IPR036770">
    <property type="entry name" value="Ankyrin_rpt-contain_sf"/>
</dbReference>
<evidence type="ECO:0000259" key="14">
    <source>
        <dbReference type="PROSITE" id="PS51424"/>
    </source>
</evidence>
<keyword evidence="5" id="KW-0547">Nucleotide-binding</keyword>
<feature type="repeat" description="ANK" evidence="11">
    <location>
        <begin position="338"/>
        <end position="370"/>
    </location>
</feature>
<evidence type="ECO:0000256" key="4">
    <source>
        <dbReference type="ARBA" id="ARBA00022737"/>
    </source>
</evidence>
<keyword evidence="4" id="KW-0677">Repeat</keyword>
<organism evidence="15 16">
    <name type="scientific">Pythium oligandrum</name>
    <name type="common">Mycoparasitic fungus</name>
    <dbReference type="NCBI Taxonomy" id="41045"/>
    <lineage>
        <taxon>Eukaryota</taxon>
        <taxon>Sar</taxon>
        <taxon>Stramenopiles</taxon>
        <taxon>Oomycota</taxon>
        <taxon>Peronosporomycetes</taxon>
        <taxon>Pythiales</taxon>
        <taxon>Pythiaceae</taxon>
        <taxon>Pythium</taxon>
    </lineage>
</organism>
<evidence type="ECO:0000256" key="12">
    <source>
        <dbReference type="SAM" id="MobiDB-lite"/>
    </source>
</evidence>
<evidence type="ECO:0000259" key="13">
    <source>
        <dbReference type="PROSITE" id="PS50004"/>
    </source>
</evidence>
<evidence type="ECO:0000256" key="2">
    <source>
        <dbReference type="ARBA" id="ARBA00012513"/>
    </source>
</evidence>
<evidence type="ECO:0000256" key="1">
    <source>
        <dbReference type="ARBA" id="ARBA00001946"/>
    </source>
</evidence>
<dbReference type="EC" id="2.7.11.1" evidence="2"/>
<dbReference type="Proteomes" id="UP000794436">
    <property type="component" value="Unassembled WGS sequence"/>
</dbReference>
<name>A0A8K1FTM3_PYTOL</name>
<dbReference type="PANTHER" id="PTHR24198:SF165">
    <property type="entry name" value="ANKYRIN REPEAT-CONTAINING PROTEIN-RELATED"/>
    <property type="match status" value="1"/>
</dbReference>
<dbReference type="OrthoDB" id="93327at2759"/>
<feature type="repeat" description="ANK" evidence="11">
    <location>
        <begin position="541"/>
        <end position="573"/>
    </location>
</feature>
<dbReference type="Gene3D" id="2.60.40.150">
    <property type="entry name" value="C2 domain"/>
    <property type="match status" value="1"/>
</dbReference>
<dbReference type="InterPro" id="IPR020859">
    <property type="entry name" value="ROC"/>
</dbReference>
<protein>
    <recommendedName>
        <fullName evidence="2">non-specific serine/threonine protein kinase</fullName>
        <ecNumber evidence="2">2.7.11.1</ecNumber>
    </recommendedName>
</protein>
<dbReference type="SUPFAM" id="SSF48403">
    <property type="entry name" value="Ankyrin repeat"/>
    <property type="match status" value="2"/>
</dbReference>
<feature type="region of interest" description="Disordered" evidence="12">
    <location>
        <begin position="100"/>
        <end position="124"/>
    </location>
</feature>
<dbReference type="EMBL" id="SPLM01000001">
    <property type="protein sequence ID" value="TMW69733.1"/>
    <property type="molecule type" value="Genomic_DNA"/>
</dbReference>
<dbReference type="GO" id="GO:0005524">
    <property type="term" value="F:ATP binding"/>
    <property type="evidence" value="ECO:0007669"/>
    <property type="project" value="UniProtKB-KW"/>
</dbReference>
<dbReference type="SMART" id="SM00248">
    <property type="entry name" value="ANK"/>
    <property type="match status" value="13"/>
</dbReference>
<evidence type="ECO:0000256" key="10">
    <source>
        <dbReference type="ARBA" id="ARBA00048679"/>
    </source>
</evidence>
<dbReference type="PANTHER" id="PTHR24198">
    <property type="entry name" value="ANKYRIN REPEAT AND PROTEIN KINASE DOMAIN-CONTAINING PROTEIN"/>
    <property type="match status" value="1"/>
</dbReference>
<keyword evidence="8 11" id="KW-0040">ANK repeat</keyword>
<evidence type="ECO:0000256" key="3">
    <source>
        <dbReference type="ARBA" id="ARBA00022679"/>
    </source>
</evidence>
<comment type="catalytic activity">
    <reaction evidence="10">
        <text>L-seryl-[protein] + ATP = O-phospho-L-seryl-[protein] + ADP + H(+)</text>
        <dbReference type="Rhea" id="RHEA:17989"/>
        <dbReference type="Rhea" id="RHEA-COMP:9863"/>
        <dbReference type="Rhea" id="RHEA-COMP:11604"/>
        <dbReference type="ChEBI" id="CHEBI:15378"/>
        <dbReference type="ChEBI" id="CHEBI:29999"/>
        <dbReference type="ChEBI" id="CHEBI:30616"/>
        <dbReference type="ChEBI" id="CHEBI:83421"/>
        <dbReference type="ChEBI" id="CHEBI:456216"/>
        <dbReference type="EC" id="2.7.11.1"/>
    </reaction>
</comment>
<dbReference type="Pfam" id="PF08477">
    <property type="entry name" value="Roc"/>
    <property type="match status" value="1"/>
</dbReference>
<dbReference type="SUPFAM" id="SSF49562">
    <property type="entry name" value="C2 domain (Calcium/lipid-binding domain, CaLB)"/>
    <property type="match status" value="1"/>
</dbReference>
<feature type="repeat" description="ANK" evidence="11">
    <location>
        <begin position="505"/>
        <end position="537"/>
    </location>
</feature>
<evidence type="ECO:0000256" key="9">
    <source>
        <dbReference type="ARBA" id="ARBA00047899"/>
    </source>
</evidence>
<dbReference type="Gene3D" id="1.25.40.20">
    <property type="entry name" value="Ankyrin repeat-containing domain"/>
    <property type="match status" value="4"/>
</dbReference>
<dbReference type="SUPFAM" id="SSF52540">
    <property type="entry name" value="P-loop containing nucleoside triphosphate hydrolases"/>
    <property type="match status" value="1"/>
</dbReference>
<gene>
    <name evidence="15" type="ORF">Poli38472_001889</name>
</gene>
<feature type="repeat" description="ANK" evidence="11">
    <location>
        <begin position="304"/>
        <end position="327"/>
    </location>
</feature>
<dbReference type="PROSITE" id="PS50297">
    <property type="entry name" value="ANK_REP_REGION"/>
    <property type="match status" value="11"/>
</dbReference>
<dbReference type="InterPro" id="IPR035892">
    <property type="entry name" value="C2_domain_sf"/>
</dbReference>
<dbReference type="Pfam" id="PF00023">
    <property type="entry name" value="Ank"/>
    <property type="match status" value="3"/>
</dbReference>
<dbReference type="InterPro" id="IPR002110">
    <property type="entry name" value="Ankyrin_rpt"/>
</dbReference>
<feature type="repeat" description="ANK" evidence="11">
    <location>
        <begin position="270"/>
        <end position="303"/>
    </location>
</feature>
<dbReference type="Pfam" id="PF16095">
    <property type="entry name" value="COR-A"/>
    <property type="match status" value="1"/>
</dbReference>
<keyword evidence="16" id="KW-1185">Reference proteome</keyword>
<dbReference type="InterPro" id="IPR032171">
    <property type="entry name" value="COR-A"/>
</dbReference>
<feature type="compositionally biased region" description="Basic and acidic residues" evidence="12">
    <location>
        <begin position="101"/>
        <end position="122"/>
    </location>
</feature>
<dbReference type="PROSITE" id="PS50088">
    <property type="entry name" value="ANK_REPEAT"/>
    <property type="match status" value="11"/>
</dbReference>
<feature type="region of interest" description="Disordered" evidence="12">
    <location>
        <begin position="1"/>
        <end position="27"/>
    </location>
</feature>
<evidence type="ECO:0000256" key="7">
    <source>
        <dbReference type="ARBA" id="ARBA00022840"/>
    </source>
</evidence>
<evidence type="ECO:0000313" key="16">
    <source>
        <dbReference type="Proteomes" id="UP000794436"/>
    </source>
</evidence>
<feature type="repeat" description="ANK" evidence="11">
    <location>
        <begin position="574"/>
        <end position="606"/>
    </location>
</feature>
<sequence length="1638" mass="184965">MASQERERRPDASAPREDTSSTLCDTMRWEDSSENSLGSTKWWSLDTSRWRTRCLFVHGLAVDGRATTDGRAGEQTTTPELPTRACLQAVMRPNTTLTCQERVEGGEQRPHSRGDVEQQDRMARKKEKKLWAAAEDGDEELAKDLLNGGVDVEAKNENGESALLLASKNENADVVKVLLNEGKAKVNTHDKYKRTALHWAVYNDDLEVVTLLLAAKVRVNVAVRDVDYPNDWEKYRLYLPIHIACARGQLDVGKALLAHGAKVNKDVGYSMSTPLHMACDHGHASMVEELLKTEGVEVNEVDKFGRTALYMACKMGRMDMVDLLLNNTKINAGLEDEDGITSLHWAAYEGNEEMAKRLLAMGVDVNARAKWISHDDLVHTEDEVFGEEKILHSTTPLYLACDQGYFNVVKILLEAPNINVTALTRVEYHYAKEVEDWSVLRLACGRGWKAMSTALLATESVDAVDADHDGKTALHLASENGHLEVVEALLAMAEVRKMANAKDRKGMTALHLASENGHLEVVAALLAMAGVMKKVDVMDKRGWTALHFASIKGHSKVVSKLLTKGAKVSVADQDGHTPLHLASKNHNSSIVELLLENGGDVNAKNKVGKTPVTLCIQSAHEHKIRYVVKTVYALMSHGANYVDSPDNSPVVKRLRDEKQYAIVRICVDHWLAEREQGKRRLTTIPPEVLKGGKGAVEQHFKDFGDTNENSIVWRRKLCIIGSSEVGKTSLVRSVTSGDTTLVDEVDRTIGVDILPFKFTHQASSRAYEVSFWDFAGQDVYHNAHTLFFSERALYFICVNVEDFDKAVSKREFVQDQVWRWIQLIFAHYPKADLAVIATKVDTLHNSSNGGVGKLEAILSQELDRCKNAALEEIGREIDAHLLSAATNREPNTALDDLREQQQLMEELPTKWIVVNIYDPESARTAIQNEVIKRDQVITGIGIDDTGSFEFPARLSSLFNQITELRASGGAEEDDAKYRDRLERCFVRLQALLRRLNPDKKLPKEELKMMLRTLHHLGDVLWYDKSRKLRNTVILDTKLLIDFIRELVHHEPRQNIKTSSAENTDTMDGKVTHQVLGALPTWKHLGREQMLHLKRILQKFQLAYPVGVKGMKWDSDLIVPSYWGVHTLEKPRLDVLKPLSANLSVTENICPFVWDYDLGYNSTTVVETVFERLAVESFRIFESRDVGKCYIQSKPNSRYAVRIALGLNKHDRLALRLDVVGTAEGRPSIWLRGLHEAMERVLQTFKGLSVTRYAVVDGEWKKLDELIPILRKDQPKLREMKLEGQNKWLPKDAVEWFRCPERAVEDQKDSSIYVQLQEIKEAVIEVRSDLAKKEWKLPKCWTLYQPKGRWDKMKTPEVEIMIHSELTGRCHHEPINIPISGTVLGKHSSKIEAGINIFAAVVPGNFVSEIFNALKPEIDKRVATFNATQNVCLQPGVKKQMKNVRELSPNTIDALLKDLLKLAFEQDAFEPLKMSEYCNLERAYRRSTTETLQPESESASVRQFRDILKLGILNAENLPNVRSRGQQPYCNWTLYNSERKDIVSRKTDLATNDGTSPCWDQDFRVKIENNLDQSVLVFHLKTHRSVGRSSTLGIGAFTFDENVIHELEGQKKIIRLVTLIKNDKPAGQLRFSLAKKLSN</sequence>
<dbReference type="Gene3D" id="3.40.50.300">
    <property type="entry name" value="P-loop containing nucleotide triphosphate hydrolases"/>
    <property type="match status" value="1"/>
</dbReference>
<dbReference type="InterPro" id="IPR027417">
    <property type="entry name" value="P-loop_NTPase"/>
</dbReference>
<dbReference type="Pfam" id="PF00168">
    <property type="entry name" value="C2"/>
    <property type="match status" value="1"/>
</dbReference>
<feature type="repeat" description="ANK" evidence="11">
    <location>
        <begin position="192"/>
        <end position="224"/>
    </location>
</feature>
<feature type="domain" description="Roc" evidence="14">
    <location>
        <begin position="708"/>
        <end position="904"/>
    </location>
</feature>
<dbReference type="PRINTS" id="PR01415">
    <property type="entry name" value="ANKYRIN"/>
</dbReference>
<dbReference type="PROSITE" id="PS50004">
    <property type="entry name" value="C2"/>
    <property type="match status" value="1"/>
</dbReference>